<dbReference type="PIRSF" id="PIRSF038471">
    <property type="entry name" value="MreC"/>
    <property type="match status" value="1"/>
</dbReference>
<dbReference type="Gene3D" id="1.20.5.490">
    <property type="entry name" value="Single helix bin"/>
    <property type="match status" value="1"/>
</dbReference>
<evidence type="ECO:0000256" key="4">
    <source>
        <dbReference type="ARBA" id="ARBA00032089"/>
    </source>
</evidence>
<evidence type="ECO:0000256" key="2">
    <source>
        <dbReference type="ARBA" id="ARBA00013855"/>
    </source>
</evidence>
<comment type="similarity">
    <text evidence="1 5">Belongs to the MreC family.</text>
</comment>
<dbReference type="GO" id="GO:0005886">
    <property type="term" value="C:plasma membrane"/>
    <property type="evidence" value="ECO:0007669"/>
    <property type="project" value="TreeGrafter"/>
</dbReference>
<dbReference type="PATRIC" id="fig|284581.3.peg.3783"/>
<dbReference type="EMBL" id="LILC01000011">
    <property type="protein sequence ID" value="KOO46969.1"/>
    <property type="molecule type" value="Genomic_DNA"/>
</dbReference>
<evidence type="ECO:0000313" key="9">
    <source>
        <dbReference type="Proteomes" id="UP000037558"/>
    </source>
</evidence>
<comment type="function">
    <text evidence="5">Involved in formation and maintenance of cell shape.</text>
</comment>
<dbReference type="GO" id="GO:0008360">
    <property type="term" value="P:regulation of cell shape"/>
    <property type="evidence" value="ECO:0007669"/>
    <property type="project" value="UniProtKB-KW"/>
</dbReference>
<evidence type="ECO:0000259" key="7">
    <source>
        <dbReference type="Pfam" id="PF04085"/>
    </source>
</evidence>
<dbReference type="STRING" id="284581.AMD01_08645"/>
<reference evidence="9" key="1">
    <citation type="submission" date="2015-08" db="EMBL/GenBank/DDBJ databases">
        <title>Fjat-14210 dsm16467.</title>
        <authorList>
            <person name="Liu B."/>
            <person name="Wang J."/>
            <person name="Zhu Y."/>
            <person name="Liu G."/>
            <person name="Chen Q."/>
            <person name="Chen Z."/>
            <person name="Lan J."/>
            <person name="Che J."/>
            <person name="Ge C."/>
            <person name="Shi H."/>
            <person name="Pan Z."/>
            <person name="Liu X."/>
        </authorList>
    </citation>
    <scope>NUCLEOTIDE SEQUENCE [LARGE SCALE GENOMIC DNA]</scope>
    <source>
        <strain evidence="9">DSM 16467</strain>
    </source>
</reference>
<dbReference type="RefSeq" id="WP_053400983.1">
    <property type="nucleotide sequence ID" value="NZ_JAUKEN010000001.1"/>
</dbReference>
<evidence type="ECO:0000313" key="8">
    <source>
        <dbReference type="EMBL" id="KOO46969.1"/>
    </source>
</evidence>
<keyword evidence="9" id="KW-1185">Reference proteome</keyword>
<evidence type="ECO:0000256" key="5">
    <source>
        <dbReference type="PIRNR" id="PIRNR038471"/>
    </source>
</evidence>
<dbReference type="PANTHER" id="PTHR34138">
    <property type="entry name" value="CELL SHAPE-DETERMINING PROTEIN MREC"/>
    <property type="match status" value="1"/>
</dbReference>
<keyword evidence="6" id="KW-0175">Coiled coil</keyword>
<dbReference type="InterPro" id="IPR055342">
    <property type="entry name" value="MreC_beta-barrel_core"/>
</dbReference>
<dbReference type="InterPro" id="IPR007221">
    <property type="entry name" value="MreC"/>
</dbReference>
<comment type="caution">
    <text evidence="8">The sequence shown here is derived from an EMBL/GenBank/DDBJ whole genome shotgun (WGS) entry which is preliminary data.</text>
</comment>
<accession>A0A0M0L7I9</accession>
<evidence type="ECO:0000256" key="1">
    <source>
        <dbReference type="ARBA" id="ARBA00009369"/>
    </source>
</evidence>
<sequence length="294" mass="32493">MPQFFLNKRLVILLVSIIVLVALIGFSLSGRKDVTWPEQFTKDTVGLVQATFHEPAQFVAGFFQNLDDLKGTYKENETLKSRLSQYMQLEANVSKLEDENKKLRTILKKKTSLDDYDPVQATVIARNPDRWDDVIVIDKGTNNGIQKDMAVITSAGLIGKVKNASAFTSTVQLLSSSERVNRISVIVQSGGKNAYGVVEGYDPDTKDLIVRRIPNTEKLKVGQKVISSGLGGIFPRGLLVGKVTKFEPDQYGLTQKAYVKPSTDLYDLDHVMVAKRSAVIPDEKTNIDGQEGGN</sequence>
<proteinExistence type="inferred from homology"/>
<feature type="domain" description="Rod shape-determining protein MreC beta-barrel core" evidence="7">
    <location>
        <begin position="123"/>
        <end position="274"/>
    </location>
</feature>
<evidence type="ECO:0000256" key="3">
    <source>
        <dbReference type="ARBA" id="ARBA00022960"/>
    </source>
</evidence>
<name>A0A0M0L7I9_9BACI</name>
<dbReference type="OrthoDB" id="9792313at2"/>
<dbReference type="Pfam" id="PF04085">
    <property type="entry name" value="MreC"/>
    <property type="match status" value="1"/>
</dbReference>
<dbReference type="AlphaFoldDB" id="A0A0M0L7I9"/>
<organism evidence="8 9">
    <name type="scientific">Priestia koreensis</name>
    <dbReference type="NCBI Taxonomy" id="284581"/>
    <lineage>
        <taxon>Bacteria</taxon>
        <taxon>Bacillati</taxon>
        <taxon>Bacillota</taxon>
        <taxon>Bacilli</taxon>
        <taxon>Bacillales</taxon>
        <taxon>Bacillaceae</taxon>
        <taxon>Priestia</taxon>
    </lineage>
</organism>
<dbReference type="NCBIfam" id="TIGR00219">
    <property type="entry name" value="mreC"/>
    <property type="match status" value="1"/>
</dbReference>
<dbReference type="InterPro" id="IPR042175">
    <property type="entry name" value="Cell/Rod_MreC_2"/>
</dbReference>
<dbReference type="InterPro" id="IPR042177">
    <property type="entry name" value="Cell/Rod_1"/>
</dbReference>
<keyword evidence="3 5" id="KW-0133">Cell shape</keyword>
<dbReference type="PANTHER" id="PTHR34138:SF1">
    <property type="entry name" value="CELL SHAPE-DETERMINING PROTEIN MREC"/>
    <property type="match status" value="1"/>
</dbReference>
<protein>
    <recommendedName>
        <fullName evidence="2 5">Cell shape-determining protein MreC</fullName>
    </recommendedName>
    <alternativeName>
        <fullName evidence="4 5">Cell shape protein MreC</fullName>
    </alternativeName>
</protein>
<feature type="coiled-coil region" evidence="6">
    <location>
        <begin position="79"/>
        <end position="113"/>
    </location>
</feature>
<gene>
    <name evidence="8" type="ORF">AMD01_08645</name>
</gene>
<dbReference type="Proteomes" id="UP000037558">
    <property type="component" value="Unassembled WGS sequence"/>
</dbReference>
<evidence type="ECO:0000256" key="6">
    <source>
        <dbReference type="SAM" id="Coils"/>
    </source>
</evidence>
<dbReference type="Gene3D" id="2.40.10.340">
    <property type="entry name" value="Rod shape-determining protein MreC, domain 1"/>
    <property type="match status" value="1"/>
</dbReference>
<dbReference type="Gene3D" id="2.40.10.350">
    <property type="entry name" value="Rod shape-determining protein MreC, domain 2"/>
    <property type="match status" value="1"/>
</dbReference>